<evidence type="ECO:0000256" key="3">
    <source>
        <dbReference type="ARBA" id="ARBA00022729"/>
    </source>
</evidence>
<keyword evidence="3" id="KW-0732">Signal</keyword>
<dbReference type="InterPro" id="IPR015943">
    <property type="entry name" value="WD40/YVTN_repeat-like_dom_sf"/>
</dbReference>
<name>A0ABP0UKF1_9BRYO</name>
<dbReference type="PANTHER" id="PTHR21419">
    <property type="match status" value="1"/>
</dbReference>
<dbReference type="SUPFAM" id="SSF69318">
    <property type="entry name" value="Integrin alpha N-terminal domain"/>
    <property type="match status" value="1"/>
</dbReference>
<keyword evidence="2 6" id="KW-0812">Transmembrane</keyword>
<dbReference type="Pfam" id="PF13517">
    <property type="entry name" value="FG-GAP_3"/>
    <property type="match status" value="1"/>
</dbReference>
<protein>
    <recommendedName>
        <fullName evidence="7">DEX1 C-terminal domain-containing protein</fullName>
    </recommendedName>
</protein>
<dbReference type="InterPro" id="IPR028994">
    <property type="entry name" value="Integrin_alpha_N"/>
</dbReference>
<dbReference type="Gene3D" id="2.130.10.10">
    <property type="entry name" value="YVTN repeat-like/Quinoprotein amine dehydrogenase"/>
    <property type="match status" value="1"/>
</dbReference>
<feature type="domain" description="DEX1 C-terminal" evidence="7">
    <location>
        <begin position="679"/>
        <end position="780"/>
    </location>
</feature>
<evidence type="ECO:0000256" key="2">
    <source>
        <dbReference type="ARBA" id="ARBA00022692"/>
    </source>
</evidence>
<dbReference type="Pfam" id="PF01839">
    <property type="entry name" value="FG-GAP"/>
    <property type="match status" value="1"/>
</dbReference>
<organism evidence="8 9">
    <name type="scientific">Sphagnum troendelagicum</name>
    <dbReference type="NCBI Taxonomy" id="128251"/>
    <lineage>
        <taxon>Eukaryota</taxon>
        <taxon>Viridiplantae</taxon>
        <taxon>Streptophyta</taxon>
        <taxon>Embryophyta</taxon>
        <taxon>Bryophyta</taxon>
        <taxon>Sphagnophytina</taxon>
        <taxon>Sphagnopsida</taxon>
        <taxon>Sphagnales</taxon>
        <taxon>Sphagnaceae</taxon>
        <taxon>Sphagnum</taxon>
    </lineage>
</organism>
<reference evidence="8" key="1">
    <citation type="submission" date="2024-02" db="EMBL/GenBank/DDBJ databases">
        <authorList>
            <consortium name="ELIXIR-Norway"/>
            <consortium name="Elixir Norway"/>
        </authorList>
    </citation>
    <scope>NUCLEOTIDE SEQUENCE</scope>
</reference>
<gene>
    <name evidence="8" type="ORF">CSSPTR1EN2_LOCUS16362</name>
</gene>
<evidence type="ECO:0000259" key="7">
    <source>
        <dbReference type="Pfam" id="PF23722"/>
    </source>
</evidence>
<keyword evidence="5 6" id="KW-0472">Membrane</keyword>
<feature type="transmembrane region" description="Helical" evidence="6">
    <location>
        <begin position="786"/>
        <end position="805"/>
    </location>
</feature>
<evidence type="ECO:0000256" key="6">
    <source>
        <dbReference type="SAM" id="Phobius"/>
    </source>
</evidence>
<sequence length="823" mass="91154">MTRAAEAQQQFFSRPVAHDDNMKDVVENNKFLQQEASDDAIAFPTLNEEALANTQCPQQLEIRWQTEVSSSIYASPLIADINSDGKMEVVVPSFVHYLEVLDGADGEKLPGWPAYHQSTVHASALMYDIDKDGNHEIALATFNGEVLFFRSSGYMMLEKMTVPRRRVKKDWYVGLSPDHANHTQNDVHDESLTSDKIETVQSGTSFQEHIFVSYTNEAILKASPKSSTSDRTCLITDTRLNEGAKSSLNASNDEGNNLPAANMSSQADILQQRQLLQEEATAENEQGVLEDEAEASFDIFRDAEENAGEGLTDDYGYDYDDYFDESMWGNNTWSEAVHEQEADYISVDSHILCTPVIADIDGDGIDEMVVAASHFYDHEYYNEPEHAKELNGLDIGKYVGGAIVVFNLATQQVKWVVDLDLSTDSVSYRAYIYSSPTVVDLDNDGKMEIIIGTSFGLLYVLHHNGTLKASFPKLMGGIQAQVVAADINVDGILEIVSADVRGNVAAWTRDGKELWTVHLKSLIAQGPSVGDVDGDGNTEIVVPTSSGQVHVLRGSDGSKVGPYPFQTHGHIMAPALLVDLSKRSSERQGLTIAVTSFDGYFYLIDGPTGCADAIDIGETSYSMVLAENVDGGDDLDLIVTTMSGNVYCFQTPTPHHPLKAWVSQGQGRNLVSNRYNREGVFVLPSSRYFRDEASSSFWVQYQIVDQSRASSGPYNVTVTLMVPGNYQGKKRIEQWNVHDQPGVYKVKLPCVPVRTLGTVMLEMVDKNGLYFSDEFALTFHLHYYRLLKWLIVFPLLGMVGVLLIIQPQDSAPLPSFSRSRHQL</sequence>
<keyword evidence="9" id="KW-1185">Reference proteome</keyword>
<accession>A0ABP0UKF1</accession>
<dbReference type="Proteomes" id="UP001497512">
    <property type="component" value="Chromosome 4"/>
</dbReference>
<dbReference type="InterPro" id="IPR013517">
    <property type="entry name" value="FG-GAP"/>
</dbReference>
<dbReference type="EMBL" id="OZ019896">
    <property type="protein sequence ID" value="CAK9222743.1"/>
    <property type="molecule type" value="Genomic_DNA"/>
</dbReference>
<evidence type="ECO:0000313" key="8">
    <source>
        <dbReference type="EMBL" id="CAK9222743.1"/>
    </source>
</evidence>
<evidence type="ECO:0000256" key="4">
    <source>
        <dbReference type="ARBA" id="ARBA00022989"/>
    </source>
</evidence>
<comment type="subcellular location">
    <subcellularLocation>
        <location evidence="1">Membrane</location>
        <topology evidence="1">Single-pass membrane protein</topology>
    </subcellularLocation>
</comment>
<dbReference type="Pfam" id="PF23722">
    <property type="entry name" value="Beta-sand_DEX1"/>
    <property type="match status" value="1"/>
</dbReference>
<keyword evidence="4 6" id="KW-1133">Transmembrane helix</keyword>
<evidence type="ECO:0000256" key="1">
    <source>
        <dbReference type="ARBA" id="ARBA00004167"/>
    </source>
</evidence>
<dbReference type="PANTHER" id="PTHR21419:SF23">
    <property type="entry name" value="PROTEIN DEFECTIVE IN EXINE FORMATION 1"/>
    <property type="match status" value="1"/>
</dbReference>
<proteinExistence type="predicted"/>
<dbReference type="InterPro" id="IPR056376">
    <property type="entry name" value="DEX1_C"/>
</dbReference>
<dbReference type="InterPro" id="IPR045232">
    <property type="entry name" value="FAM234"/>
</dbReference>
<evidence type="ECO:0000256" key="5">
    <source>
        <dbReference type="ARBA" id="ARBA00023136"/>
    </source>
</evidence>
<evidence type="ECO:0000313" key="9">
    <source>
        <dbReference type="Proteomes" id="UP001497512"/>
    </source>
</evidence>